<proteinExistence type="predicted"/>
<sequence length="82" mass="9201">MQRCIVFARRNLPTCGVTCSATRAASTKPTESKILKKLKEALNPQELLVENESHMHNVPKATRHGVRCTERGAEESRSRPRS</sequence>
<dbReference type="AlphaFoldDB" id="A0A224Z9G8"/>
<dbReference type="Gene3D" id="3.30.300.90">
    <property type="entry name" value="BolA-like"/>
    <property type="match status" value="1"/>
</dbReference>
<name>A0A224Z9G8_9ACAR</name>
<feature type="region of interest" description="Disordered" evidence="1">
    <location>
        <begin position="49"/>
        <end position="82"/>
    </location>
</feature>
<feature type="compositionally biased region" description="Basic and acidic residues" evidence="1">
    <location>
        <begin position="67"/>
        <end position="82"/>
    </location>
</feature>
<dbReference type="EMBL" id="GFPF01012086">
    <property type="protein sequence ID" value="MAA23232.1"/>
    <property type="molecule type" value="Transcribed_RNA"/>
</dbReference>
<organism evidence="2">
    <name type="scientific">Rhipicephalus zambeziensis</name>
    <dbReference type="NCBI Taxonomy" id="60191"/>
    <lineage>
        <taxon>Eukaryota</taxon>
        <taxon>Metazoa</taxon>
        <taxon>Ecdysozoa</taxon>
        <taxon>Arthropoda</taxon>
        <taxon>Chelicerata</taxon>
        <taxon>Arachnida</taxon>
        <taxon>Acari</taxon>
        <taxon>Parasitiformes</taxon>
        <taxon>Ixodida</taxon>
        <taxon>Ixodoidea</taxon>
        <taxon>Ixodidae</taxon>
        <taxon>Rhipicephalinae</taxon>
        <taxon>Rhipicephalus</taxon>
        <taxon>Rhipicephalus</taxon>
    </lineage>
</organism>
<reference evidence="2" key="1">
    <citation type="journal article" date="2017" name="Parasit. Vectors">
        <title>Sialotranscriptomics of Rhipicephalus zambeziensis reveals intricate expression profiles of secretory proteins and suggests tight temporal transcriptional regulation during blood-feeding.</title>
        <authorList>
            <person name="de Castro M.H."/>
            <person name="de Klerk D."/>
            <person name="Pienaar R."/>
            <person name="Rees D.J.G."/>
            <person name="Mans B.J."/>
        </authorList>
    </citation>
    <scope>NUCLEOTIDE SEQUENCE</scope>
    <source>
        <tissue evidence="2">Salivary glands</tissue>
    </source>
</reference>
<evidence type="ECO:0000313" key="2">
    <source>
        <dbReference type="EMBL" id="MAA23232.1"/>
    </source>
</evidence>
<evidence type="ECO:0000256" key="1">
    <source>
        <dbReference type="SAM" id="MobiDB-lite"/>
    </source>
</evidence>
<dbReference type="SUPFAM" id="SSF82657">
    <property type="entry name" value="BolA-like"/>
    <property type="match status" value="1"/>
</dbReference>
<protein>
    <submittedName>
        <fullName evidence="2">Stress induced protein uvi31</fullName>
    </submittedName>
</protein>
<accession>A0A224Z9G8</accession>
<dbReference type="InterPro" id="IPR036065">
    <property type="entry name" value="BolA-like_sf"/>
</dbReference>